<keyword evidence="5" id="KW-0690">Ribosome biogenesis</keyword>
<dbReference type="GO" id="GO:0005654">
    <property type="term" value="C:nucleoplasm"/>
    <property type="evidence" value="ECO:0007669"/>
    <property type="project" value="UniProtKB-SubCell"/>
</dbReference>
<evidence type="ECO:0000256" key="5">
    <source>
        <dbReference type="ARBA" id="ARBA00022517"/>
    </source>
</evidence>
<dbReference type="Pfam" id="PF07767">
    <property type="entry name" value="Nop53"/>
    <property type="match status" value="1"/>
</dbReference>
<gene>
    <name evidence="8" type="ORF">FCALED_LOCUS16275</name>
</gene>
<evidence type="ECO:0000256" key="6">
    <source>
        <dbReference type="ARBA" id="ARBA00023242"/>
    </source>
</evidence>
<name>A0A9N9IUI0_9GLOM</name>
<evidence type="ECO:0000256" key="3">
    <source>
        <dbReference type="ARBA" id="ARBA00008838"/>
    </source>
</evidence>
<evidence type="ECO:0000256" key="2">
    <source>
        <dbReference type="ARBA" id="ARBA00004642"/>
    </source>
</evidence>
<evidence type="ECO:0000313" key="9">
    <source>
        <dbReference type="Proteomes" id="UP000789570"/>
    </source>
</evidence>
<evidence type="ECO:0000256" key="7">
    <source>
        <dbReference type="SAM" id="MobiDB-lite"/>
    </source>
</evidence>
<proteinExistence type="inferred from homology"/>
<dbReference type="AlphaFoldDB" id="A0A9N9IUI0"/>
<feature type="non-terminal residue" evidence="8">
    <location>
        <position position="1"/>
    </location>
</feature>
<dbReference type="PANTHER" id="PTHR14211">
    <property type="entry name" value="GLIOMA SUPPRESSOR CANDIDATE REGION GENE 2"/>
    <property type="match status" value="1"/>
</dbReference>
<feature type="compositionally biased region" description="Basic residues" evidence="7">
    <location>
        <begin position="9"/>
        <end position="22"/>
    </location>
</feature>
<organism evidence="8 9">
    <name type="scientific">Funneliformis caledonium</name>
    <dbReference type="NCBI Taxonomy" id="1117310"/>
    <lineage>
        <taxon>Eukaryota</taxon>
        <taxon>Fungi</taxon>
        <taxon>Fungi incertae sedis</taxon>
        <taxon>Mucoromycota</taxon>
        <taxon>Glomeromycotina</taxon>
        <taxon>Glomeromycetes</taxon>
        <taxon>Glomerales</taxon>
        <taxon>Glomeraceae</taxon>
        <taxon>Funneliformis</taxon>
    </lineage>
</organism>
<reference evidence="8" key="1">
    <citation type="submission" date="2021-06" db="EMBL/GenBank/DDBJ databases">
        <authorList>
            <person name="Kallberg Y."/>
            <person name="Tangrot J."/>
            <person name="Rosling A."/>
        </authorList>
    </citation>
    <scope>NUCLEOTIDE SEQUENCE</scope>
    <source>
        <strain evidence="8">UK204</strain>
    </source>
</reference>
<dbReference type="GO" id="GO:0000027">
    <property type="term" value="P:ribosomal large subunit assembly"/>
    <property type="evidence" value="ECO:0007669"/>
    <property type="project" value="TreeGrafter"/>
</dbReference>
<sequence length="68" mass="7857">MTSIISTKPTRKSQSSRKGKKAWRKNVNITDLEKTLEGIRAEERTFGRRIYDLPDEKIFTIDTTGDIN</sequence>
<accession>A0A9N9IUI0</accession>
<dbReference type="GO" id="GO:0006364">
    <property type="term" value="P:rRNA processing"/>
    <property type="evidence" value="ECO:0007669"/>
    <property type="project" value="TreeGrafter"/>
</dbReference>
<keyword evidence="6" id="KW-0539">Nucleus</keyword>
<feature type="region of interest" description="Disordered" evidence="7">
    <location>
        <begin position="1"/>
        <end position="22"/>
    </location>
</feature>
<protein>
    <recommendedName>
        <fullName evidence="4">Ribosome biogenesis protein NOP53</fullName>
    </recommendedName>
</protein>
<evidence type="ECO:0000256" key="4">
    <source>
        <dbReference type="ARBA" id="ARBA00018339"/>
    </source>
</evidence>
<evidence type="ECO:0000313" key="8">
    <source>
        <dbReference type="EMBL" id="CAG8750372.1"/>
    </source>
</evidence>
<comment type="subcellular location">
    <subcellularLocation>
        <location evidence="1">Nucleus</location>
        <location evidence="1">Nucleolus</location>
    </subcellularLocation>
    <subcellularLocation>
        <location evidence="2">Nucleus</location>
        <location evidence="2">Nucleoplasm</location>
    </subcellularLocation>
</comment>
<dbReference type="GO" id="GO:0005730">
    <property type="term" value="C:nucleolus"/>
    <property type="evidence" value="ECO:0007669"/>
    <property type="project" value="UniProtKB-SubCell"/>
</dbReference>
<dbReference type="Proteomes" id="UP000789570">
    <property type="component" value="Unassembled WGS sequence"/>
</dbReference>
<dbReference type="PANTHER" id="PTHR14211:SF7">
    <property type="entry name" value="RIBOSOME BIOGENESIS PROTEIN NOP53"/>
    <property type="match status" value="1"/>
</dbReference>
<comment type="similarity">
    <text evidence="3">Belongs to the NOP53 family.</text>
</comment>
<dbReference type="EMBL" id="CAJVPQ010018179">
    <property type="protein sequence ID" value="CAG8750372.1"/>
    <property type="molecule type" value="Genomic_DNA"/>
</dbReference>
<dbReference type="OrthoDB" id="5072at2759"/>
<dbReference type="GO" id="GO:0008097">
    <property type="term" value="F:5S rRNA binding"/>
    <property type="evidence" value="ECO:0007669"/>
    <property type="project" value="TreeGrafter"/>
</dbReference>
<comment type="caution">
    <text evidence="8">The sequence shown here is derived from an EMBL/GenBank/DDBJ whole genome shotgun (WGS) entry which is preliminary data.</text>
</comment>
<dbReference type="InterPro" id="IPR011687">
    <property type="entry name" value="Nop53/GLTSCR2"/>
</dbReference>
<keyword evidence="9" id="KW-1185">Reference proteome</keyword>
<evidence type="ECO:0000256" key="1">
    <source>
        <dbReference type="ARBA" id="ARBA00004604"/>
    </source>
</evidence>